<dbReference type="NCBIfam" id="NF005988">
    <property type="entry name" value="PRK08099.1"/>
    <property type="match status" value="1"/>
</dbReference>
<keyword evidence="4" id="KW-1185">Reference proteome</keyword>
<sequence length="340" mass="39614">MSVGFLTGKFAPLHTGHIYFISKAATMVDKLYVVLSYDGKRFKDDPRLSLKNRLLWLKTTFKDLPHITVTFVDETDCRPYPDGWSDWAALMKSALLKFNVTNVDKIFSSEPEYTEGFNKYWPEAAHVLVDAERKEVNISATEIRANPFKFWSYMPSIVRQHYVKKVCIIGTESCGKTTLTKYLAKIYQTSWVEEYGRKFCEQDMCMDESLLQFNDYALIASRRYEDEVQATKTANKVLFADTNAFVTNFYCKLYEGNTHPLVEEYELLERYDLTLFLDSDVEWVADGLRVNKDRSKTDDLFRSMLTLRNIDNFGKLICISGTYSERLEKAIKIIDEEFFK</sequence>
<dbReference type="PANTHER" id="PTHR37512:SF1">
    <property type="entry name" value="NADR_TTD14 AAA DOMAIN-CONTAINING PROTEIN"/>
    <property type="match status" value="1"/>
</dbReference>
<protein>
    <submittedName>
        <fullName evidence="3">Nicotinamide-nucleotide adenylyltransferase</fullName>
    </submittedName>
</protein>
<dbReference type="InterPro" id="IPR014729">
    <property type="entry name" value="Rossmann-like_a/b/a_fold"/>
</dbReference>
<evidence type="ECO:0000313" key="4">
    <source>
        <dbReference type="Proteomes" id="UP000244342"/>
    </source>
</evidence>
<dbReference type="PANTHER" id="PTHR37512">
    <property type="entry name" value="TRIFUNCTIONAL NAD BIOSYNTHESIS/REGULATOR PROTEIN NADR"/>
    <property type="match status" value="1"/>
</dbReference>
<dbReference type="Gene3D" id="3.40.50.300">
    <property type="entry name" value="P-loop containing nucleotide triphosphate hydrolases"/>
    <property type="match status" value="1"/>
</dbReference>
<dbReference type="SUPFAM" id="SSF52374">
    <property type="entry name" value="Nucleotidylyl transferase"/>
    <property type="match status" value="1"/>
</dbReference>
<dbReference type="GO" id="GO:0000309">
    <property type="term" value="F:nicotinamide-nucleotide adenylyltransferase activity"/>
    <property type="evidence" value="ECO:0007669"/>
    <property type="project" value="InterPro"/>
</dbReference>
<organism evidence="3 4">
    <name type="scientific">Aeromonas phage AhSzw-1</name>
    <dbReference type="NCBI Taxonomy" id="2138299"/>
    <lineage>
        <taxon>Viruses</taxon>
        <taxon>Duplodnaviria</taxon>
        <taxon>Heunggongvirae</taxon>
        <taxon>Uroviricota</taxon>
        <taxon>Caudoviricetes</taxon>
        <taxon>Demerecviridae</taxon>
        <taxon>Shenzhenvirus</taxon>
        <taxon>Shenzhenvirus AhSzw1</taxon>
    </lineage>
</organism>
<gene>
    <name evidence="3" type="ORF">AhSzw1_103</name>
</gene>
<dbReference type="Pfam" id="PF01467">
    <property type="entry name" value="CTP_transf_like"/>
    <property type="match status" value="1"/>
</dbReference>
<feature type="domain" description="Cytidyltransferase-like" evidence="1">
    <location>
        <begin position="6"/>
        <end position="145"/>
    </location>
</feature>
<dbReference type="NCBIfam" id="TIGR00125">
    <property type="entry name" value="cyt_tran_rel"/>
    <property type="match status" value="1"/>
</dbReference>
<name>A0A2R4AM64_9CAUD</name>
<dbReference type="Gene3D" id="3.40.50.620">
    <property type="entry name" value="HUPs"/>
    <property type="match status" value="1"/>
</dbReference>
<proteinExistence type="predicted"/>
<keyword evidence="3" id="KW-0808">Transferase</keyword>
<feature type="domain" description="NadR/Ttd14 AAA" evidence="2">
    <location>
        <begin position="165"/>
        <end position="311"/>
    </location>
</feature>
<dbReference type="InterPro" id="IPR004821">
    <property type="entry name" value="Cyt_trans-like"/>
</dbReference>
<evidence type="ECO:0000313" key="3">
    <source>
        <dbReference type="EMBL" id="AVR76139.1"/>
    </source>
</evidence>
<dbReference type="SUPFAM" id="SSF52540">
    <property type="entry name" value="P-loop containing nucleoside triphosphate hydrolases"/>
    <property type="match status" value="1"/>
</dbReference>
<dbReference type="InterPro" id="IPR052735">
    <property type="entry name" value="NAD_biosynth-regulator"/>
</dbReference>
<evidence type="ECO:0000259" key="2">
    <source>
        <dbReference type="Pfam" id="PF13521"/>
    </source>
</evidence>
<dbReference type="GO" id="GO:0050262">
    <property type="term" value="F:ribosylnicotinamide kinase activity"/>
    <property type="evidence" value="ECO:0007669"/>
    <property type="project" value="InterPro"/>
</dbReference>
<dbReference type="GO" id="GO:0009435">
    <property type="term" value="P:NAD+ biosynthetic process"/>
    <property type="evidence" value="ECO:0007669"/>
    <property type="project" value="InterPro"/>
</dbReference>
<accession>A0A2R4AM64</accession>
<dbReference type="PIRSF" id="PIRSF004776">
    <property type="entry name" value="NadR_NMNAT/RNK"/>
    <property type="match status" value="1"/>
</dbReference>
<dbReference type="EMBL" id="MG676225">
    <property type="protein sequence ID" value="AVR76139.1"/>
    <property type="molecule type" value="Genomic_DNA"/>
</dbReference>
<keyword evidence="3" id="KW-0548">Nucleotidyltransferase</keyword>
<dbReference type="InterPro" id="IPR016429">
    <property type="entry name" value="NAD_NadR"/>
</dbReference>
<reference evidence="4" key="1">
    <citation type="submission" date="2017-12" db="EMBL/GenBank/DDBJ databases">
        <title>Genomic characterization of T5-related Aeromonas hydrophila phages AhSzq-1 and AhSzw-1 and proposal to be two new species.</title>
        <authorList>
            <person name="Yuan S."/>
            <person name="Chen L."/>
            <person name="Ma Y."/>
        </authorList>
    </citation>
    <scope>NUCLEOTIDE SEQUENCE [LARGE SCALE GENOMIC DNA]</scope>
</reference>
<dbReference type="Proteomes" id="UP000244342">
    <property type="component" value="Segment"/>
</dbReference>
<dbReference type="InterPro" id="IPR027417">
    <property type="entry name" value="P-loop_NTPase"/>
</dbReference>
<dbReference type="Pfam" id="PF13521">
    <property type="entry name" value="AAA_28"/>
    <property type="match status" value="1"/>
</dbReference>
<dbReference type="InterPro" id="IPR038727">
    <property type="entry name" value="NadR/Ttd14_AAA_dom"/>
</dbReference>
<evidence type="ECO:0000259" key="1">
    <source>
        <dbReference type="Pfam" id="PF01467"/>
    </source>
</evidence>